<feature type="transmembrane region" description="Helical" evidence="6">
    <location>
        <begin position="470"/>
        <end position="492"/>
    </location>
</feature>
<keyword evidence="4 6" id="KW-1133">Transmembrane helix</keyword>
<dbReference type="InterPro" id="IPR020846">
    <property type="entry name" value="MFS_dom"/>
</dbReference>
<sequence length="563" mass="62690">MSDRDQLIDNQNLKIYNSNSRSSSRSSGGGSNEDNYVFKTDNENSSLIVSKASQDHLDNILHKIGMGKFQYLLFILCGFGWMSDNMWLQGVIAILPRIQRHYSISDVYAGSPSSSLFFGMAVSALFWGGHSDLHGRRDSFNWSLAIATVSGIISAFAPNFFLLNLLFICVGFGVGSAVPVDSSILLEFLPSKYHYFVTGLSLFFNAGSVVASLSAYLILPSFSCVDQVSNIGAELCDVNLSNNGWRYLIIALSILQGIMVISRVFLFKLPESPQYLLAQNRLDEVVDSLNYISNYNGLTTRFTIQDLEPSNDQLDIAADNFELQEQDLNAEESNTSASSRFTIIESHLKTPWILKVLGFDLNLIYNLFQPYYRLSTILIWSLWVFQAAAFVLFTVFLPKYLELKGQTEGESSMKDVYWGYLIYAFFGIPGSFAGSWLVDTRLGRKGTLALSFLLGGIFQLGFIWFQNLDLVTYCGAAVAFFATLMCAVLFSYTPEVFDPRLRSTACGIAASLSRLFAIISPMLAGVLYSIRVWSPIELSTLLLFISTVITVLLPIETKGINKF</sequence>
<feature type="transmembrane region" description="Helical" evidence="6">
    <location>
        <begin position="447"/>
        <end position="464"/>
    </location>
</feature>
<dbReference type="GO" id="GO:0016020">
    <property type="term" value="C:membrane"/>
    <property type="evidence" value="ECO:0007669"/>
    <property type="project" value="UniProtKB-SubCell"/>
</dbReference>
<dbReference type="PANTHER" id="PTHR23511:SF5">
    <property type="entry name" value="MAJOR FACILITATOR-TYPE TRANSPORTER HXNZ-RELATED"/>
    <property type="match status" value="1"/>
</dbReference>
<accession>A0A137P3J8</accession>
<evidence type="ECO:0000313" key="9">
    <source>
        <dbReference type="Proteomes" id="UP000070444"/>
    </source>
</evidence>
<feature type="transmembrane region" description="Helical" evidence="6">
    <location>
        <begin position="247"/>
        <end position="266"/>
    </location>
</feature>
<feature type="transmembrane region" description="Helical" evidence="6">
    <location>
        <begin position="71"/>
        <end position="95"/>
    </location>
</feature>
<dbReference type="AlphaFoldDB" id="A0A137P3J8"/>
<feature type="transmembrane region" description="Helical" evidence="6">
    <location>
        <begin position="536"/>
        <end position="555"/>
    </location>
</feature>
<protein>
    <submittedName>
        <fullName evidence="8">MFS general substrate transporter</fullName>
    </submittedName>
</protein>
<keyword evidence="5 6" id="KW-0472">Membrane</keyword>
<proteinExistence type="predicted"/>
<reference evidence="8 9" key="1">
    <citation type="journal article" date="2015" name="Genome Biol. Evol.">
        <title>Phylogenomic analyses indicate that early fungi evolved digesting cell walls of algal ancestors of land plants.</title>
        <authorList>
            <person name="Chang Y."/>
            <person name="Wang S."/>
            <person name="Sekimoto S."/>
            <person name="Aerts A.L."/>
            <person name="Choi C."/>
            <person name="Clum A."/>
            <person name="LaButti K.M."/>
            <person name="Lindquist E.A."/>
            <person name="Yee Ngan C."/>
            <person name="Ohm R.A."/>
            <person name="Salamov A.A."/>
            <person name="Grigoriev I.V."/>
            <person name="Spatafora J.W."/>
            <person name="Berbee M.L."/>
        </authorList>
    </citation>
    <scope>NUCLEOTIDE SEQUENCE [LARGE SCALE GENOMIC DNA]</scope>
    <source>
        <strain evidence="8 9">NRRL 28638</strain>
    </source>
</reference>
<dbReference type="OMA" id="GCIGISC"/>
<feature type="transmembrane region" description="Helical" evidence="6">
    <location>
        <begin position="377"/>
        <end position="397"/>
    </location>
</feature>
<feature type="transmembrane region" description="Helical" evidence="6">
    <location>
        <begin position="193"/>
        <end position="219"/>
    </location>
</feature>
<dbReference type="InterPro" id="IPR036259">
    <property type="entry name" value="MFS_trans_sf"/>
</dbReference>
<dbReference type="EMBL" id="KQ964532">
    <property type="protein sequence ID" value="KXN69501.1"/>
    <property type="molecule type" value="Genomic_DNA"/>
</dbReference>
<feature type="domain" description="Major facilitator superfamily (MFS) profile" evidence="7">
    <location>
        <begin position="73"/>
        <end position="558"/>
    </location>
</feature>
<keyword evidence="9" id="KW-1185">Reference proteome</keyword>
<dbReference type="PANTHER" id="PTHR23511">
    <property type="entry name" value="SYNAPTIC VESICLE GLYCOPROTEIN 2"/>
    <property type="match status" value="1"/>
</dbReference>
<name>A0A137P3J8_CONC2</name>
<evidence type="ECO:0000256" key="1">
    <source>
        <dbReference type="ARBA" id="ARBA00004141"/>
    </source>
</evidence>
<dbReference type="PROSITE" id="PS50850">
    <property type="entry name" value="MFS"/>
    <property type="match status" value="1"/>
</dbReference>
<evidence type="ECO:0000256" key="4">
    <source>
        <dbReference type="ARBA" id="ARBA00022989"/>
    </source>
</evidence>
<keyword evidence="2" id="KW-0813">Transport</keyword>
<keyword evidence="3 6" id="KW-0812">Transmembrane</keyword>
<feature type="transmembrane region" description="Helical" evidence="6">
    <location>
        <begin position="139"/>
        <end position="157"/>
    </location>
</feature>
<dbReference type="Pfam" id="PF07690">
    <property type="entry name" value="MFS_1"/>
    <property type="match status" value="1"/>
</dbReference>
<dbReference type="InterPro" id="IPR011701">
    <property type="entry name" value="MFS"/>
</dbReference>
<evidence type="ECO:0000259" key="7">
    <source>
        <dbReference type="PROSITE" id="PS50850"/>
    </source>
</evidence>
<feature type="transmembrane region" description="Helical" evidence="6">
    <location>
        <begin position="163"/>
        <end position="186"/>
    </location>
</feature>
<organism evidence="8 9">
    <name type="scientific">Conidiobolus coronatus (strain ATCC 28846 / CBS 209.66 / NRRL 28638)</name>
    <name type="common">Delacroixia coronata</name>
    <dbReference type="NCBI Taxonomy" id="796925"/>
    <lineage>
        <taxon>Eukaryota</taxon>
        <taxon>Fungi</taxon>
        <taxon>Fungi incertae sedis</taxon>
        <taxon>Zoopagomycota</taxon>
        <taxon>Entomophthoromycotina</taxon>
        <taxon>Entomophthoromycetes</taxon>
        <taxon>Entomophthorales</taxon>
        <taxon>Ancylistaceae</taxon>
        <taxon>Conidiobolus</taxon>
    </lineage>
</organism>
<evidence type="ECO:0000256" key="6">
    <source>
        <dbReference type="SAM" id="Phobius"/>
    </source>
</evidence>
<feature type="transmembrane region" description="Helical" evidence="6">
    <location>
        <begin position="417"/>
        <end position="438"/>
    </location>
</feature>
<evidence type="ECO:0000256" key="3">
    <source>
        <dbReference type="ARBA" id="ARBA00022692"/>
    </source>
</evidence>
<evidence type="ECO:0000313" key="8">
    <source>
        <dbReference type="EMBL" id="KXN69501.1"/>
    </source>
</evidence>
<evidence type="ECO:0000256" key="5">
    <source>
        <dbReference type="ARBA" id="ARBA00023136"/>
    </source>
</evidence>
<dbReference type="SUPFAM" id="SSF103473">
    <property type="entry name" value="MFS general substrate transporter"/>
    <property type="match status" value="1"/>
</dbReference>
<gene>
    <name evidence="8" type="ORF">CONCODRAFT_85854</name>
</gene>
<dbReference type="Gene3D" id="1.20.1250.20">
    <property type="entry name" value="MFS general substrate transporter like domains"/>
    <property type="match status" value="1"/>
</dbReference>
<dbReference type="Proteomes" id="UP000070444">
    <property type="component" value="Unassembled WGS sequence"/>
</dbReference>
<dbReference type="CDD" id="cd17316">
    <property type="entry name" value="MFS_SV2_like"/>
    <property type="match status" value="1"/>
</dbReference>
<comment type="subcellular location">
    <subcellularLocation>
        <location evidence="1">Membrane</location>
        <topology evidence="1">Multi-pass membrane protein</topology>
    </subcellularLocation>
</comment>
<feature type="transmembrane region" description="Helical" evidence="6">
    <location>
        <begin position="107"/>
        <end position="127"/>
    </location>
</feature>
<evidence type="ECO:0000256" key="2">
    <source>
        <dbReference type="ARBA" id="ARBA00022448"/>
    </source>
</evidence>
<dbReference type="OrthoDB" id="4139357at2759"/>
<dbReference type="GO" id="GO:0022857">
    <property type="term" value="F:transmembrane transporter activity"/>
    <property type="evidence" value="ECO:0007669"/>
    <property type="project" value="InterPro"/>
</dbReference>
<feature type="transmembrane region" description="Helical" evidence="6">
    <location>
        <begin position="504"/>
        <end position="530"/>
    </location>
</feature>